<evidence type="ECO:0000313" key="6">
    <source>
        <dbReference type="Proteomes" id="UP001217089"/>
    </source>
</evidence>
<dbReference type="SUPFAM" id="SSF53474">
    <property type="entry name" value="alpha/beta-Hydrolases"/>
    <property type="match status" value="1"/>
</dbReference>
<protein>
    <recommendedName>
        <fullName evidence="3">Carboxylic ester hydrolase</fullName>
        <ecNumber evidence="3">3.1.1.-</ecNumber>
    </recommendedName>
</protein>
<keyword evidence="2 3" id="KW-0378">Hydrolase</keyword>
<dbReference type="PANTHER" id="PTHR43903">
    <property type="entry name" value="NEUROLIGIN"/>
    <property type="match status" value="1"/>
</dbReference>
<dbReference type="InterPro" id="IPR051093">
    <property type="entry name" value="Neuroligin/BSAL"/>
</dbReference>
<dbReference type="Proteomes" id="UP001217089">
    <property type="component" value="Unassembled WGS sequence"/>
</dbReference>
<evidence type="ECO:0000256" key="1">
    <source>
        <dbReference type="ARBA" id="ARBA00005964"/>
    </source>
</evidence>
<name>A0ABQ9F0C2_TEGGR</name>
<dbReference type="Gene3D" id="3.40.50.1820">
    <property type="entry name" value="alpha/beta hydrolase"/>
    <property type="match status" value="1"/>
</dbReference>
<gene>
    <name evidence="5" type="ORF">KUTeg_012702</name>
</gene>
<reference evidence="5 6" key="1">
    <citation type="submission" date="2022-12" db="EMBL/GenBank/DDBJ databases">
        <title>Chromosome-level genome of Tegillarca granosa.</title>
        <authorList>
            <person name="Kim J."/>
        </authorList>
    </citation>
    <scope>NUCLEOTIDE SEQUENCE [LARGE SCALE GENOMIC DNA]</scope>
    <source>
        <strain evidence="5">Teg-2019</strain>
        <tissue evidence="5">Adductor muscle</tissue>
    </source>
</reference>
<dbReference type="PROSITE" id="PS00122">
    <property type="entry name" value="CARBOXYLESTERASE_B_1"/>
    <property type="match status" value="1"/>
</dbReference>
<proteinExistence type="inferred from homology"/>
<dbReference type="InterPro" id="IPR002018">
    <property type="entry name" value="CarbesteraseB"/>
</dbReference>
<evidence type="ECO:0000259" key="4">
    <source>
        <dbReference type="Pfam" id="PF00135"/>
    </source>
</evidence>
<evidence type="ECO:0000256" key="2">
    <source>
        <dbReference type="ARBA" id="ARBA00022801"/>
    </source>
</evidence>
<evidence type="ECO:0000256" key="3">
    <source>
        <dbReference type="RuleBase" id="RU361235"/>
    </source>
</evidence>
<dbReference type="InterPro" id="IPR019826">
    <property type="entry name" value="Carboxylesterase_B_AS"/>
</dbReference>
<feature type="domain" description="Carboxylesterase type B" evidence="4">
    <location>
        <begin position="3"/>
        <end position="374"/>
    </location>
</feature>
<dbReference type="EMBL" id="JARBDR010000640">
    <property type="protein sequence ID" value="KAJ8310837.1"/>
    <property type="molecule type" value="Genomic_DNA"/>
</dbReference>
<sequence length="421" mass="46735">MVFQWVKSNIEAFGGNPSAITIFGQSSGAMGVSFHMLIPYNKGLFQRAIVQSGTVFSSPVLKRSDNQNFMNFLNSKLNCTSSTQFNTSEFVQCLKRKSSAELNGVGSEYLYGVTDTHQAISIAPSIDGELIIADPDVLLSDKNSYAYKFFRSLDYMAGTTNGEASHFLGVLSYLNAVQIININLTDGISNRFLCEKVSQDMAKVYFKSSQKATKALCNKYSYHGNEDKLVQQGILVADMNTDLYFIGPTVKTLKVHENKNTGGKTYQYFFTKTVPGLLSAPVSWFTKAPHGTELAFLFGGSAFNSLPAGQNSFSINDSFKALLMWVFKGKPYNSLSIKNPNSASLPTWEEYGEDKNYLHLDLNITANRDLFQDKMKLILEDIPRIISQPPNPPPPSSACQHSLSLFLPLVAFISYIHNFIF</sequence>
<comment type="similarity">
    <text evidence="1 3">Belongs to the type-B carboxylesterase/lipase family.</text>
</comment>
<keyword evidence="6" id="KW-1185">Reference proteome</keyword>
<accession>A0ABQ9F0C2</accession>
<comment type="caution">
    <text evidence="5">The sequence shown here is derived from an EMBL/GenBank/DDBJ whole genome shotgun (WGS) entry which is preliminary data.</text>
</comment>
<dbReference type="Pfam" id="PF00135">
    <property type="entry name" value="COesterase"/>
    <property type="match status" value="1"/>
</dbReference>
<organism evidence="5 6">
    <name type="scientific">Tegillarca granosa</name>
    <name type="common">Malaysian cockle</name>
    <name type="synonym">Anadara granosa</name>
    <dbReference type="NCBI Taxonomy" id="220873"/>
    <lineage>
        <taxon>Eukaryota</taxon>
        <taxon>Metazoa</taxon>
        <taxon>Spiralia</taxon>
        <taxon>Lophotrochozoa</taxon>
        <taxon>Mollusca</taxon>
        <taxon>Bivalvia</taxon>
        <taxon>Autobranchia</taxon>
        <taxon>Pteriomorphia</taxon>
        <taxon>Arcoida</taxon>
        <taxon>Arcoidea</taxon>
        <taxon>Arcidae</taxon>
        <taxon>Tegillarca</taxon>
    </lineage>
</organism>
<dbReference type="InterPro" id="IPR029058">
    <property type="entry name" value="AB_hydrolase_fold"/>
</dbReference>
<dbReference type="EC" id="3.1.1.-" evidence="3"/>
<evidence type="ECO:0000313" key="5">
    <source>
        <dbReference type="EMBL" id="KAJ8310837.1"/>
    </source>
</evidence>